<feature type="repeat" description="PPR" evidence="3">
    <location>
        <begin position="647"/>
        <end position="681"/>
    </location>
</feature>
<dbReference type="Pfam" id="PF17177">
    <property type="entry name" value="PPR_long"/>
    <property type="match status" value="1"/>
</dbReference>
<feature type="domain" description="Pentatricopeptide repeat-containing protein-mitochondrial" evidence="5">
    <location>
        <begin position="215"/>
        <end position="338"/>
    </location>
</feature>
<reference evidence="6" key="1">
    <citation type="submission" date="2015-04" db="UniProtKB">
        <authorList>
            <consortium name="EnsemblPlants"/>
        </authorList>
    </citation>
    <scope>IDENTIFICATION</scope>
</reference>
<dbReference type="SUPFAM" id="SSF48452">
    <property type="entry name" value="TPR-like"/>
    <property type="match status" value="2"/>
</dbReference>
<dbReference type="Pfam" id="PF23276">
    <property type="entry name" value="TPR_24"/>
    <property type="match status" value="1"/>
</dbReference>
<evidence type="ECO:0000313" key="7">
    <source>
        <dbReference type="Proteomes" id="UP000026962"/>
    </source>
</evidence>
<proteinExistence type="predicted"/>
<feature type="repeat" description="PPR" evidence="3">
    <location>
        <begin position="577"/>
        <end position="611"/>
    </location>
</feature>
<evidence type="ECO:0000259" key="5">
    <source>
        <dbReference type="Pfam" id="PF23276"/>
    </source>
</evidence>
<dbReference type="OMA" id="CAPNNIT"/>
<keyword evidence="2" id="KW-0809">Transit peptide</keyword>
<feature type="repeat" description="PPR" evidence="3">
    <location>
        <begin position="472"/>
        <end position="506"/>
    </location>
</feature>
<feature type="repeat" description="PPR" evidence="3">
    <location>
        <begin position="277"/>
        <end position="311"/>
    </location>
</feature>
<evidence type="ECO:0000259" key="4">
    <source>
        <dbReference type="Pfam" id="PF17177"/>
    </source>
</evidence>
<feature type="repeat" description="PPR" evidence="3">
    <location>
        <begin position="312"/>
        <end position="346"/>
    </location>
</feature>
<keyword evidence="7" id="KW-1185">Reference proteome</keyword>
<dbReference type="InterPro" id="IPR002885">
    <property type="entry name" value="PPR_rpt"/>
</dbReference>
<evidence type="ECO:0000256" key="2">
    <source>
        <dbReference type="ARBA" id="ARBA00022946"/>
    </source>
</evidence>
<feature type="repeat" description="PPR" evidence="3">
    <location>
        <begin position="1013"/>
        <end position="1047"/>
    </location>
</feature>
<dbReference type="Pfam" id="PF13041">
    <property type="entry name" value="PPR_2"/>
    <property type="match status" value="3"/>
</dbReference>
<keyword evidence="1" id="KW-0677">Repeat</keyword>
<evidence type="ECO:0000256" key="1">
    <source>
        <dbReference type="ARBA" id="ARBA00022737"/>
    </source>
</evidence>
<sequence>MSLCRLARSPASRSLCAPRFFSATASPPPRAPVPASPSYLAHHLLDEFSRPRATRDAARLRRLAAEITAPAAESVLLRLPSWRHALDFFRWAADQPGFRHSCYSLNAMASLLPRHQHAHLDRLAADAISARCLMTPGALGFLLRCLGAAGLPDTAVRVFDAARTSFGCTPNSYTYNCLLDALAKAGRADDAQARLREMVARCGDGSVDKYTLTSLLRCYCNAGRPDDANDMFQRMSERGWVDEHVLTTLMVAFSKWGKVDGAVELLGSMEALGMRLSEKTLSVLVHGFTKQGRVDKAMDMFAKMVSYGFVVDLAIYSVLIEGLCQQKDIARAMKLFEEMKSSGVAPDVRLLKKVIEVFCREGDFAVIGPFINENAEYLKSGSVVPLYNVVLEGLVYHGEVEAAYQLLCSMVCGGQGVNNDVAVGAHMLHIREDVKPNSDSFNIVICGLCKVKKLDMALALTKDMISLGCKGKILMFNDLIHELCNMDRLEEGYGIFNEMKDLGLTPSEFTYNSLFYGICRRKDPKAALDLLREMQTNGHTPWIKNCTELVQQLCFSGRITEAVQFLDGMLQIGFLPDIVTYTAAMNGMCNTGEVDDALRLFRDISCKYYLPDVVAHNILINGFRKSSKLDEAQKIMEEMLDKGLFPSVVTYNLMIDVCCKTGRIEKAISYLDKMVDEEKQATVITYTSLIDGFCSAGRPDEAIKLWCEMREKGCAPNDIAYTAFVNGLCKCGRIETALTYFEEMVTKGFELDTFSLLYFINFLISNGHSIKGCELLKEVLQKDTYSNNLKMVGLINKAVVELSKDRRTSSDILKFVEKGSVDCSLLLSTCPSASCNYFHAAYTGVNSVVPGLEARGNWRQALSVTEWVYNENIYRHRKSRFVYTKLLSILGQAWRPTEALRVFTIMRGDAQIYPDMAAYHSIAITLGRAGLLNELIKIIEYMRQKPSKRVLNACVLSQQWKGVFWVFQQMRRNGLIPTGATFGLAMEVMLKAKKYDFVQKFFEKMQKSGVPPRAITYKVLVRAYWEQGKVNEAVEAVKDMEQRALVGAASVYYELACCLCNKGRWRDALSQVCE</sequence>
<dbReference type="HOGENOM" id="CLU_002706_49_1_1"/>
<dbReference type="PANTHER" id="PTHR47932">
    <property type="entry name" value="ATPASE EXPRESSION PROTEIN 3"/>
    <property type="match status" value="1"/>
</dbReference>
<dbReference type="PANTHER" id="PTHR47932:SF62">
    <property type="entry name" value="EXPRESSED PROTEIN"/>
    <property type="match status" value="1"/>
</dbReference>
<dbReference type="InterPro" id="IPR057027">
    <property type="entry name" value="TPR_mt"/>
</dbReference>
<feature type="repeat" description="PPR" evidence="3">
    <location>
        <begin position="978"/>
        <end position="1012"/>
    </location>
</feature>
<reference evidence="6" key="2">
    <citation type="submission" date="2018-05" db="EMBL/GenBank/DDBJ databases">
        <title>OpunRS2 (Oryza punctata Reference Sequence Version 2).</title>
        <authorList>
            <person name="Zhang J."/>
            <person name="Kudrna D."/>
            <person name="Lee S."/>
            <person name="Talag J."/>
            <person name="Welchert J."/>
            <person name="Wing R.A."/>
        </authorList>
    </citation>
    <scope>NUCLEOTIDE SEQUENCE [LARGE SCALE GENOMIC DNA]</scope>
</reference>
<feature type="repeat" description="PPR" evidence="3">
    <location>
        <begin position="507"/>
        <end position="541"/>
    </location>
</feature>
<dbReference type="PROSITE" id="PS51375">
    <property type="entry name" value="PPR"/>
    <property type="match status" value="14"/>
</dbReference>
<feature type="repeat" description="PPR" evidence="3">
    <location>
        <begin position="437"/>
        <end position="471"/>
    </location>
</feature>
<feature type="repeat" description="PPR" evidence="3">
    <location>
        <begin position="717"/>
        <end position="751"/>
    </location>
</feature>
<dbReference type="Pfam" id="PF01535">
    <property type="entry name" value="PPR"/>
    <property type="match status" value="2"/>
</dbReference>
<feature type="repeat" description="PPR" evidence="3">
    <location>
        <begin position="171"/>
        <end position="201"/>
    </location>
</feature>
<dbReference type="eggNOG" id="KOG4197">
    <property type="taxonomic scope" value="Eukaryota"/>
</dbReference>
<dbReference type="Pfam" id="PF12854">
    <property type="entry name" value="PPR_1"/>
    <property type="match status" value="2"/>
</dbReference>
<evidence type="ECO:0000256" key="3">
    <source>
        <dbReference type="PROSITE-ProRule" id="PRU00708"/>
    </source>
</evidence>
<dbReference type="Gramene" id="OPUNC05G09720.1">
    <property type="protein sequence ID" value="OPUNC05G09720.1"/>
    <property type="gene ID" value="OPUNC05G09720"/>
</dbReference>
<protein>
    <submittedName>
        <fullName evidence="6">Uncharacterized protein</fullName>
    </submittedName>
</protein>
<dbReference type="Proteomes" id="UP000026962">
    <property type="component" value="Chromosome 5"/>
</dbReference>
<name>A0A0E0L0W9_ORYPU</name>
<dbReference type="SUPFAM" id="SSF81901">
    <property type="entry name" value="HCP-like"/>
    <property type="match status" value="1"/>
</dbReference>
<feature type="domain" description="PROP1-like PPR" evidence="4">
    <location>
        <begin position="959"/>
        <end position="1044"/>
    </location>
</feature>
<dbReference type="EnsemblPlants" id="OPUNC05G09720.1">
    <property type="protein sequence ID" value="OPUNC05G09720.1"/>
    <property type="gene ID" value="OPUNC05G09720"/>
</dbReference>
<dbReference type="InterPro" id="IPR033443">
    <property type="entry name" value="PROP1-like_PPR_dom"/>
</dbReference>
<dbReference type="Gene3D" id="1.25.40.10">
    <property type="entry name" value="Tetratricopeptide repeat domain"/>
    <property type="match status" value="8"/>
</dbReference>
<feature type="repeat" description="PPR" evidence="3">
    <location>
        <begin position="208"/>
        <end position="242"/>
    </location>
</feature>
<accession>A0A0E0L0W9</accession>
<feature type="repeat" description="PPR" evidence="3">
    <location>
        <begin position="682"/>
        <end position="716"/>
    </location>
</feature>
<feature type="repeat" description="PPR" evidence="3">
    <location>
        <begin position="612"/>
        <end position="646"/>
    </location>
</feature>
<dbReference type="NCBIfam" id="TIGR00756">
    <property type="entry name" value="PPR"/>
    <property type="match status" value="13"/>
</dbReference>
<dbReference type="InterPro" id="IPR011990">
    <property type="entry name" value="TPR-like_helical_dom_sf"/>
</dbReference>
<evidence type="ECO:0000313" key="6">
    <source>
        <dbReference type="EnsemblPlants" id="OPUNC05G09720.1"/>
    </source>
</evidence>
<organism evidence="6">
    <name type="scientific">Oryza punctata</name>
    <name type="common">Red rice</name>
    <dbReference type="NCBI Taxonomy" id="4537"/>
    <lineage>
        <taxon>Eukaryota</taxon>
        <taxon>Viridiplantae</taxon>
        <taxon>Streptophyta</taxon>
        <taxon>Embryophyta</taxon>
        <taxon>Tracheophyta</taxon>
        <taxon>Spermatophyta</taxon>
        <taxon>Magnoliopsida</taxon>
        <taxon>Liliopsida</taxon>
        <taxon>Poales</taxon>
        <taxon>Poaceae</taxon>
        <taxon>BOP clade</taxon>
        <taxon>Oryzoideae</taxon>
        <taxon>Oryzeae</taxon>
        <taxon>Oryzinae</taxon>
        <taxon>Oryza</taxon>
    </lineage>
</organism>
<dbReference type="AlphaFoldDB" id="A0A0E0L0W9"/>
<dbReference type="STRING" id="4537.A0A0E0L0W9"/>